<sequence length="152" mass="17371">MDDLSLAHLQNAKPHVSWCIWHEGCTVYVPLFDGGLVPEPMESIQSIRAQMMAFQDHNGTAKQLITRLNDNDLISVIESSCAEIPEIYNLKEHFRWVCYHEGWMPEFRVWSASGSFGDIRGKYHSMQQHNPNARSLLASIRDSELKALIDSL</sequence>
<dbReference type="RefSeq" id="WP_305384602.1">
    <property type="nucleotide sequence ID" value="NZ_CP117426.1"/>
</dbReference>
<accession>A0ABY9G5A3</accession>
<evidence type="ECO:0000313" key="2">
    <source>
        <dbReference type="Proteomes" id="UP001230339"/>
    </source>
</evidence>
<dbReference type="Proteomes" id="UP001230339">
    <property type="component" value="Chromosome"/>
</dbReference>
<organism evidence="1 2">
    <name type="scientific">Pseudomonas hefeiensis</name>
    <dbReference type="NCBI Taxonomy" id="2738125"/>
    <lineage>
        <taxon>Bacteria</taxon>
        <taxon>Pseudomonadati</taxon>
        <taxon>Pseudomonadota</taxon>
        <taxon>Gammaproteobacteria</taxon>
        <taxon>Pseudomonadales</taxon>
        <taxon>Pseudomonadaceae</taxon>
        <taxon>Pseudomonas</taxon>
    </lineage>
</organism>
<protein>
    <submittedName>
        <fullName evidence="1">Uncharacterized protein</fullName>
    </submittedName>
</protein>
<gene>
    <name evidence="1" type="ORF">PSH57_18130</name>
</gene>
<dbReference type="EMBL" id="CP117449">
    <property type="protein sequence ID" value="WLH10800.1"/>
    <property type="molecule type" value="Genomic_DNA"/>
</dbReference>
<reference evidence="1 2" key="1">
    <citation type="submission" date="2023-02" db="EMBL/GenBank/DDBJ databases">
        <title>Evolution of Hrp T3SS in non-pathogenic Pseudomonas fluorescens.</title>
        <authorList>
            <person name="Liao K."/>
            <person name="Wei H."/>
            <person name="Gu Y."/>
        </authorList>
    </citation>
    <scope>NUCLEOTIDE SEQUENCE [LARGE SCALE GENOMIC DNA]</scope>
    <source>
        <strain evidence="1 2">FP205</strain>
    </source>
</reference>
<name>A0ABY9G5A3_9PSED</name>
<keyword evidence="2" id="KW-1185">Reference proteome</keyword>
<evidence type="ECO:0000313" key="1">
    <source>
        <dbReference type="EMBL" id="WLH10800.1"/>
    </source>
</evidence>
<proteinExistence type="predicted"/>